<dbReference type="InterPro" id="IPR020010">
    <property type="entry name" value="CHP03503"/>
</dbReference>
<evidence type="ECO:0000313" key="2">
    <source>
        <dbReference type="EMBL" id="MDN2480522.1"/>
    </source>
</evidence>
<accession>A0ABT7XXL2</accession>
<name>A0ABT7XXL2_9VIBR</name>
<keyword evidence="3" id="KW-1185">Reference proteome</keyword>
<protein>
    <submittedName>
        <fullName evidence="2">TIGR03503 family protein</fullName>
    </submittedName>
</protein>
<dbReference type="EMBL" id="JAUEOZ010000001">
    <property type="protein sequence ID" value="MDN2480522.1"/>
    <property type="molecule type" value="Genomic_DNA"/>
</dbReference>
<evidence type="ECO:0000256" key="1">
    <source>
        <dbReference type="SAM" id="Phobius"/>
    </source>
</evidence>
<keyword evidence="1" id="KW-0472">Membrane</keyword>
<dbReference type="NCBIfam" id="NF041940">
    <property type="entry name" value="choice_anch_X"/>
    <property type="match status" value="1"/>
</dbReference>
<keyword evidence="1" id="KW-1133">Transmembrane helix</keyword>
<gene>
    <name evidence="2" type="ORF">QWJ08_03795</name>
</gene>
<evidence type="ECO:0000313" key="3">
    <source>
        <dbReference type="Proteomes" id="UP001169719"/>
    </source>
</evidence>
<reference evidence="2" key="1">
    <citation type="submission" date="2024-05" db="EMBL/GenBank/DDBJ databases">
        <title>Genome Sequences of Four Agar- Degrading Marine Bacteria.</title>
        <authorList>
            <person name="Phillips E.K."/>
            <person name="Shaffer J.C."/>
            <person name="Henson M.W."/>
            <person name="Temperton B."/>
            <person name="Thrash C.J."/>
            <person name="Martin M.O."/>
        </authorList>
    </citation>
    <scope>NUCLEOTIDE SEQUENCE</scope>
    <source>
        <strain evidence="2">EKP203</strain>
    </source>
</reference>
<sequence>MKTAVIALFLVLFSSISFASQESAMSLLDNRFRVDPSIEQITFVIYRAERSQPVVLVRPDGKKYYAWKNEDNVRWYQESAMDIVSIDNPMPGPWQAVGKVTPKNKILLISHLELRADTLPSRLYQGEEIKFTAELTSDGDPLVLRDFLDRVNLRVTFTKYVENESELLAQAKPVPEVVGEFADDGQGLDEVAGDGRFTVALPITPVPGKYRVRITSGNGVFLRAIEQEVLVYPTPVSVTLEQSREPGKSHQVRVSGESGMIEPGSLAAKVDHVNPNKEVNHVELVAKPDETKLNLAIPYQGALGNYTWDTTVFATDLASKRSLQFRFANRSYSVAEEIDLEETRRLQELERQEQLKRQQEQHLMAHRAEARKRAVIWVIVGNIAVIVIGLLMWFLLRRRKAKKAELPEMQLDLPK</sequence>
<dbReference type="RefSeq" id="WP_289960750.1">
    <property type="nucleotide sequence ID" value="NZ_JAUEOZ010000001.1"/>
</dbReference>
<dbReference type="Proteomes" id="UP001169719">
    <property type="component" value="Unassembled WGS sequence"/>
</dbReference>
<comment type="caution">
    <text evidence="2">The sequence shown here is derived from an EMBL/GenBank/DDBJ whole genome shotgun (WGS) entry which is preliminary data.</text>
</comment>
<feature type="transmembrane region" description="Helical" evidence="1">
    <location>
        <begin position="374"/>
        <end position="396"/>
    </location>
</feature>
<keyword evidence="1" id="KW-0812">Transmembrane</keyword>
<proteinExistence type="predicted"/>
<organism evidence="2 3">
    <name type="scientific">Vibrio agarivorans</name>
    <dbReference type="NCBI Taxonomy" id="153622"/>
    <lineage>
        <taxon>Bacteria</taxon>
        <taxon>Pseudomonadati</taxon>
        <taxon>Pseudomonadota</taxon>
        <taxon>Gammaproteobacteria</taxon>
        <taxon>Vibrionales</taxon>
        <taxon>Vibrionaceae</taxon>
        <taxon>Vibrio</taxon>
    </lineage>
</organism>
<dbReference type="NCBIfam" id="TIGR03503">
    <property type="entry name" value="TIGR03503 family protein"/>
    <property type="match status" value="1"/>
</dbReference>